<dbReference type="GO" id="GO:0008374">
    <property type="term" value="F:O-acyltransferase activity"/>
    <property type="evidence" value="ECO:0007669"/>
    <property type="project" value="InterPro"/>
</dbReference>
<keyword evidence="3" id="KW-0808">Transferase</keyword>
<dbReference type="PANTHER" id="PTHR10408:SF8">
    <property type="entry name" value="O-ACYLTRANSFERASE"/>
    <property type="match status" value="1"/>
</dbReference>
<keyword evidence="4 10" id="KW-0812">Transmembrane</keyword>
<comment type="subcellular location">
    <subcellularLocation>
        <location evidence="1">Endoplasmic reticulum membrane</location>
        <topology evidence="1">Multi-pass membrane protein</topology>
    </subcellularLocation>
</comment>
<keyword evidence="5" id="KW-0256">Endoplasmic reticulum</keyword>
<dbReference type="EMBL" id="JAVRBK010000007">
    <property type="protein sequence ID" value="KAK5641512.1"/>
    <property type="molecule type" value="Genomic_DNA"/>
</dbReference>
<accession>A0AAN7ZGH7</accession>
<keyword evidence="12" id="KW-1185">Reference proteome</keyword>
<evidence type="ECO:0000256" key="5">
    <source>
        <dbReference type="ARBA" id="ARBA00022824"/>
    </source>
</evidence>
<evidence type="ECO:0000313" key="11">
    <source>
        <dbReference type="EMBL" id="KAK5641512.1"/>
    </source>
</evidence>
<sequence>MTVYVYPAFQIWATVRVHLFSKSSQLLLWDKLWVAIFLLYTFTILYCSVWATFKYDFGYALGGATGCEATRLIMKAYAFIRTSAPRIVKNIRMKESPSFSRYLYFLFAPTLVYRDFYPRSKENIRWNLVGTYFMEFIAAIVFCSFIYEKTYISQLKDYGLRPYRLADIIMIVFNNALYAMLTSLILSYLLLHLWSNAFAEMLQFSDRLFYEDWWTSTCYSRYYRTWNCIVHDWLYNYVYKDFYEIIVPGNKMVAKMAVFFISSLFHEYISSNAIGFCLPTFLLQFFLVGSILGQVKLPNHAAGNVFLWYSIALGSSLMYTINGLEYYCRLNYVKEELTIYNFFKPKLFHCKITI</sequence>
<reference evidence="11 12" key="1">
    <citation type="journal article" date="2024" name="Insects">
        <title>An Improved Chromosome-Level Genome Assembly of the Firefly Pyrocoelia pectoralis.</title>
        <authorList>
            <person name="Fu X."/>
            <person name="Meyer-Rochow V.B."/>
            <person name="Ballantyne L."/>
            <person name="Zhu X."/>
        </authorList>
    </citation>
    <scope>NUCLEOTIDE SEQUENCE [LARGE SCALE GENOMIC DNA]</scope>
    <source>
        <strain evidence="11">XCY_ONT2</strain>
    </source>
</reference>
<keyword evidence="8" id="KW-0012">Acyltransferase</keyword>
<keyword evidence="7 10" id="KW-0472">Membrane</keyword>
<dbReference type="InterPro" id="IPR004299">
    <property type="entry name" value="MBOAT_fam"/>
</dbReference>
<evidence type="ECO:0000256" key="6">
    <source>
        <dbReference type="ARBA" id="ARBA00022989"/>
    </source>
</evidence>
<feature type="transmembrane region" description="Helical" evidence="10">
    <location>
        <begin position="273"/>
        <end position="293"/>
    </location>
</feature>
<dbReference type="PANTHER" id="PTHR10408">
    <property type="entry name" value="STEROL O-ACYLTRANSFERASE"/>
    <property type="match status" value="1"/>
</dbReference>
<feature type="transmembrane region" description="Helical" evidence="10">
    <location>
        <begin position="305"/>
        <end position="324"/>
    </location>
</feature>
<dbReference type="Pfam" id="PF03062">
    <property type="entry name" value="MBOAT"/>
    <property type="match status" value="1"/>
</dbReference>
<feature type="transmembrane region" description="Helical" evidence="10">
    <location>
        <begin position="168"/>
        <end position="191"/>
    </location>
</feature>
<evidence type="ECO:0000256" key="4">
    <source>
        <dbReference type="ARBA" id="ARBA00022692"/>
    </source>
</evidence>
<evidence type="ECO:0000256" key="10">
    <source>
        <dbReference type="SAM" id="Phobius"/>
    </source>
</evidence>
<protein>
    <recommendedName>
        <fullName evidence="13">O-acyltransferase</fullName>
    </recommendedName>
</protein>
<dbReference type="Proteomes" id="UP001329430">
    <property type="component" value="Chromosome 7"/>
</dbReference>
<proteinExistence type="inferred from homology"/>
<dbReference type="InterPro" id="IPR014371">
    <property type="entry name" value="Oat_ACAT_DAG_ARE"/>
</dbReference>
<name>A0AAN7ZGH7_9COLE</name>
<evidence type="ECO:0000256" key="9">
    <source>
        <dbReference type="PIRSR" id="PIRSR000439-1"/>
    </source>
</evidence>
<evidence type="ECO:0000256" key="7">
    <source>
        <dbReference type="ARBA" id="ARBA00023136"/>
    </source>
</evidence>
<evidence type="ECO:0000256" key="1">
    <source>
        <dbReference type="ARBA" id="ARBA00004477"/>
    </source>
</evidence>
<evidence type="ECO:0000313" key="12">
    <source>
        <dbReference type="Proteomes" id="UP001329430"/>
    </source>
</evidence>
<dbReference type="GO" id="GO:0008203">
    <property type="term" value="P:cholesterol metabolic process"/>
    <property type="evidence" value="ECO:0007669"/>
    <property type="project" value="TreeGrafter"/>
</dbReference>
<gene>
    <name evidence="11" type="ORF">RI129_010059</name>
</gene>
<organism evidence="11 12">
    <name type="scientific">Pyrocoelia pectoralis</name>
    <dbReference type="NCBI Taxonomy" id="417401"/>
    <lineage>
        <taxon>Eukaryota</taxon>
        <taxon>Metazoa</taxon>
        <taxon>Ecdysozoa</taxon>
        <taxon>Arthropoda</taxon>
        <taxon>Hexapoda</taxon>
        <taxon>Insecta</taxon>
        <taxon>Pterygota</taxon>
        <taxon>Neoptera</taxon>
        <taxon>Endopterygota</taxon>
        <taxon>Coleoptera</taxon>
        <taxon>Polyphaga</taxon>
        <taxon>Elateriformia</taxon>
        <taxon>Elateroidea</taxon>
        <taxon>Lampyridae</taxon>
        <taxon>Lampyrinae</taxon>
        <taxon>Pyrocoelia</taxon>
    </lineage>
</organism>
<dbReference type="GO" id="GO:0005789">
    <property type="term" value="C:endoplasmic reticulum membrane"/>
    <property type="evidence" value="ECO:0007669"/>
    <property type="project" value="UniProtKB-SubCell"/>
</dbReference>
<evidence type="ECO:0000256" key="3">
    <source>
        <dbReference type="ARBA" id="ARBA00022679"/>
    </source>
</evidence>
<evidence type="ECO:0000256" key="8">
    <source>
        <dbReference type="ARBA" id="ARBA00023315"/>
    </source>
</evidence>
<keyword evidence="6 10" id="KW-1133">Transmembrane helix</keyword>
<evidence type="ECO:0000256" key="2">
    <source>
        <dbReference type="ARBA" id="ARBA00009010"/>
    </source>
</evidence>
<feature type="transmembrane region" description="Helical" evidence="10">
    <location>
        <begin position="129"/>
        <end position="147"/>
    </location>
</feature>
<feature type="transmembrane region" description="Helical" evidence="10">
    <location>
        <begin position="32"/>
        <end position="53"/>
    </location>
</feature>
<dbReference type="AlphaFoldDB" id="A0AAN7ZGH7"/>
<comment type="caution">
    <text evidence="11">The sequence shown here is derived from an EMBL/GenBank/DDBJ whole genome shotgun (WGS) entry which is preliminary data.</text>
</comment>
<comment type="similarity">
    <text evidence="2">Belongs to the membrane-bound acyltransferase family. Sterol o-acyltransferase subfamily.</text>
</comment>
<feature type="active site" evidence="9">
    <location>
        <position position="266"/>
    </location>
</feature>
<evidence type="ECO:0008006" key="13">
    <source>
        <dbReference type="Google" id="ProtNLM"/>
    </source>
</evidence>
<dbReference type="PIRSF" id="PIRSF000439">
    <property type="entry name" value="Oat_ACAT_DAG_ARE"/>
    <property type="match status" value="1"/>
</dbReference>